<dbReference type="AlphaFoldDB" id="A0A5N6ZIJ1"/>
<dbReference type="PANTHER" id="PTHR23351:SF24">
    <property type="entry name" value="ACTIVATING TRANSCRIPTION FACTOR 3-RELATED"/>
    <property type="match status" value="1"/>
</dbReference>
<dbReference type="SUPFAM" id="SSF57959">
    <property type="entry name" value="Leucine zipper domain"/>
    <property type="match status" value="1"/>
</dbReference>
<dbReference type="OrthoDB" id="4509537at2759"/>
<evidence type="ECO:0000256" key="3">
    <source>
        <dbReference type="ARBA" id="ARBA00023163"/>
    </source>
</evidence>
<keyword evidence="2" id="KW-0238">DNA-binding</keyword>
<dbReference type="SMART" id="SM00338">
    <property type="entry name" value="BRLZ"/>
    <property type="match status" value="1"/>
</dbReference>
<accession>A0A5N6ZIJ1</accession>
<feature type="domain" description="BZIP" evidence="5">
    <location>
        <begin position="142"/>
        <end position="205"/>
    </location>
</feature>
<dbReference type="Gene3D" id="1.20.5.170">
    <property type="match status" value="1"/>
</dbReference>
<keyword evidence="1" id="KW-0805">Transcription regulation</keyword>
<dbReference type="GO" id="GO:0000978">
    <property type="term" value="F:RNA polymerase II cis-regulatory region sequence-specific DNA binding"/>
    <property type="evidence" value="ECO:0007669"/>
    <property type="project" value="TreeGrafter"/>
</dbReference>
<evidence type="ECO:0000256" key="4">
    <source>
        <dbReference type="SAM" id="MobiDB-lite"/>
    </source>
</evidence>
<evidence type="ECO:0000256" key="2">
    <source>
        <dbReference type="ARBA" id="ARBA00023125"/>
    </source>
</evidence>
<proteinExistence type="predicted"/>
<dbReference type="InterPro" id="IPR004827">
    <property type="entry name" value="bZIP"/>
</dbReference>
<feature type="compositionally biased region" description="Basic and acidic residues" evidence="4">
    <location>
        <begin position="139"/>
        <end position="162"/>
    </location>
</feature>
<protein>
    <recommendedName>
        <fullName evidence="5">BZIP domain-containing protein</fullName>
    </recommendedName>
</protein>
<name>A0A5N6ZIJ1_9EURO</name>
<evidence type="ECO:0000256" key="1">
    <source>
        <dbReference type="ARBA" id="ARBA00023015"/>
    </source>
</evidence>
<keyword evidence="3" id="KW-0804">Transcription</keyword>
<organism evidence="6 7">
    <name type="scientific">Aspergillus coremiiformis</name>
    <dbReference type="NCBI Taxonomy" id="138285"/>
    <lineage>
        <taxon>Eukaryota</taxon>
        <taxon>Fungi</taxon>
        <taxon>Dikarya</taxon>
        <taxon>Ascomycota</taxon>
        <taxon>Pezizomycotina</taxon>
        <taxon>Eurotiomycetes</taxon>
        <taxon>Eurotiomycetidae</taxon>
        <taxon>Eurotiales</taxon>
        <taxon>Aspergillaceae</taxon>
        <taxon>Aspergillus</taxon>
        <taxon>Aspergillus subgen. Circumdati</taxon>
    </lineage>
</organism>
<dbReference type="GO" id="GO:0005634">
    <property type="term" value="C:nucleus"/>
    <property type="evidence" value="ECO:0007669"/>
    <property type="project" value="TreeGrafter"/>
</dbReference>
<sequence>MNGTGRSNQPEGSFLQTRAQSLSDIKDIFPGISNENFPPYPAHLSLVDCIPTVDPIDHIRFSRAGSTTPSDEHIPSMTDGGKWMGTSDSFQCFSSNNKREATETARALSESSSPQGVGKKEQYPAKRRDPPEVGTPKAVQKESRFAKYRERNREAARRSREKQRELAESLESKAAALEYKRDALLEEVEILKCNVQELSQGVRALHRLARSPRTSLHQPTTSPSVCIYCGGLCAPYGY</sequence>
<dbReference type="PROSITE" id="PS50217">
    <property type="entry name" value="BZIP"/>
    <property type="match status" value="1"/>
</dbReference>
<dbReference type="Pfam" id="PF07716">
    <property type="entry name" value="bZIP_2"/>
    <property type="match status" value="1"/>
</dbReference>
<dbReference type="GO" id="GO:0000981">
    <property type="term" value="F:DNA-binding transcription factor activity, RNA polymerase II-specific"/>
    <property type="evidence" value="ECO:0007669"/>
    <property type="project" value="TreeGrafter"/>
</dbReference>
<evidence type="ECO:0000313" key="7">
    <source>
        <dbReference type="Proteomes" id="UP000327118"/>
    </source>
</evidence>
<reference evidence="7" key="1">
    <citation type="submission" date="2019-04" db="EMBL/GenBank/DDBJ databases">
        <title>Friends and foes A comparative genomics studyof 23 Aspergillus species from section Flavi.</title>
        <authorList>
            <consortium name="DOE Joint Genome Institute"/>
            <person name="Kjaerbolling I."/>
            <person name="Vesth T."/>
            <person name="Frisvad J.C."/>
            <person name="Nybo J.L."/>
            <person name="Theobald S."/>
            <person name="Kildgaard S."/>
            <person name="Isbrandt T."/>
            <person name="Kuo A."/>
            <person name="Sato A."/>
            <person name="Lyhne E.K."/>
            <person name="Kogle M.E."/>
            <person name="Wiebenga A."/>
            <person name="Kun R.S."/>
            <person name="Lubbers R.J."/>
            <person name="Makela M.R."/>
            <person name="Barry K."/>
            <person name="Chovatia M."/>
            <person name="Clum A."/>
            <person name="Daum C."/>
            <person name="Haridas S."/>
            <person name="He G."/>
            <person name="LaButti K."/>
            <person name="Lipzen A."/>
            <person name="Mondo S."/>
            <person name="Riley R."/>
            <person name="Salamov A."/>
            <person name="Simmons B.A."/>
            <person name="Magnuson J.K."/>
            <person name="Henrissat B."/>
            <person name="Mortensen U.H."/>
            <person name="Larsen T.O."/>
            <person name="Devries R.P."/>
            <person name="Grigoriev I.V."/>
            <person name="Machida M."/>
            <person name="Baker S.E."/>
            <person name="Andersen M.R."/>
        </authorList>
    </citation>
    <scope>NUCLEOTIDE SEQUENCE [LARGE SCALE GENOMIC DNA]</scope>
    <source>
        <strain evidence="7">CBS 553.77</strain>
    </source>
</reference>
<keyword evidence="7" id="KW-1185">Reference proteome</keyword>
<dbReference type="CDD" id="cd14686">
    <property type="entry name" value="bZIP"/>
    <property type="match status" value="1"/>
</dbReference>
<evidence type="ECO:0000313" key="6">
    <source>
        <dbReference type="EMBL" id="KAE8357043.1"/>
    </source>
</evidence>
<feature type="compositionally biased region" description="Basic and acidic residues" evidence="4">
    <location>
        <begin position="118"/>
        <end position="131"/>
    </location>
</feature>
<dbReference type="PANTHER" id="PTHR23351">
    <property type="entry name" value="FOS TRANSCRIPTION FACTOR-RELATED"/>
    <property type="match status" value="1"/>
</dbReference>
<evidence type="ECO:0000259" key="5">
    <source>
        <dbReference type="PROSITE" id="PS50217"/>
    </source>
</evidence>
<feature type="region of interest" description="Disordered" evidence="4">
    <location>
        <begin position="96"/>
        <end position="162"/>
    </location>
</feature>
<gene>
    <name evidence="6" type="ORF">BDV28DRAFT_126124</name>
</gene>
<dbReference type="InterPro" id="IPR046347">
    <property type="entry name" value="bZIP_sf"/>
</dbReference>
<dbReference type="InterPro" id="IPR000837">
    <property type="entry name" value="AP-1"/>
</dbReference>
<dbReference type="EMBL" id="ML739033">
    <property type="protein sequence ID" value="KAE8357043.1"/>
    <property type="molecule type" value="Genomic_DNA"/>
</dbReference>
<dbReference type="PROSITE" id="PS00036">
    <property type="entry name" value="BZIP_BASIC"/>
    <property type="match status" value="1"/>
</dbReference>
<dbReference type="Proteomes" id="UP000327118">
    <property type="component" value="Unassembled WGS sequence"/>
</dbReference>